<keyword evidence="2" id="KW-1185">Reference proteome</keyword>
<evidence type="ECO:0000313" key="2">
    <source>
        <dbReference type="Proteomes" id="UP001196413"/>
    </source>
</evidence>
<dbReference type="AlphaFoldDB" id="A0AAD5QS08"/>
<organism evidence="1 2">
    <name type="scientific">Parelaphostrongylus tenuis</name>
    <name type="common">Meningeal worm</name>
    <dbReference type="NCBI Taxonomy" id="148309"/>
    <lineage>
        <taxon>Eukaryota</taxon>
        <taxon>Metazoa</taxon>
        <taxon>Ecdysozoa</taxon>
        <taxon>Nematoda</taxon>
        <taxon>Chromadorea</taxon>
        <taxon>Rhabditida</taxon>
        <taxon>Rhabditina</taxon>
        <taxon>Rhabditomorpha</taxon>
        <taxon>Strongyloidea</taxon>
        <taxon>Metastrongylidae</taxon>
        <taxon>Parelaphostrongylus</taxon>
    </lineage>
</organism>
<dbReference type="EMBL" id="JAHQIW010003777">
    <property type="protein sequence ID" value="KAJ1360132.1"/>
    <property type="molecule type" value="Genomic_DNA"/>
</dbReference>
<name>A0AAD5QS08_PARTN</name>
<gene>
    <name evidence="1" type="ORF">KIN20_019037</name>
</gene>
<dbReference type="Proteomes" id="UP001196413">
    <property type="component" value="Unassembled WGS sequence"/>
</dbReference>
<proteinExistence type="predicted"/>
<sequence>MSKGVLGGEKKDEELYFSDSDFESGVADIVRSETDEAYETAEECDSGDVKHCKEQVKQNAVEESFDDLD</sequence>
<reference evidence="1" key="1">
    <citation type="submission" date="2021-06" db="EMBL/GenBank/DDBJ databases">
        <title>Parelaphostrongylus tenuis whole genome reference sequence.</title>
        <authorList>
            <person name="Garwood T.J."/>
            <person name="Larsen P.A."/>
            <person name="Fountain-Jones N.M."/>
            <person name="Garbe J.R."/>
            <person name="Macchietto M.G."/>
            <person name="Kania S.A."/>
            <person name="Gerhold R.W."/>
            <person name="Richards J.E."/>
            <person name="Wolf T.M."/>
        </authorList>
    </citation>
    <scope>NUCLEOTIDE SEQUENCE</scope>
    <source>
        <strain evidence="1">MNPRO001-30</strain>
        <tissue evidence="1">Meninges</tissue>
    </source>
</reference>
<comment type="caution">
    <text evidence="1">The sequence shown here is derived from an EMBL/GenBank/DDBJ whole genome shotgun (WGS) entry which is preliminary data.</text>
</comment>
<protein>
    <submittedName>
        <fullName evidence="1">Uncharacterized protein</fullName>
    </submittedName>
</protein>
<evidence type="ECO:0000313" key="1">
    <source>
        <dbReference type="EMBL" id="KAJ1360132.1"/>
    </source>
</evidence>
<accession>A0AAD5QS08</accession>